<name>A0AAE0DW40_9ROSI</name>
<organism evidence="2 3">
    <name type="scientific">Dipteronia sinensis</name>
    <dbReference type="NCBI Taxonomy" id="43782"/>
    <lineage>
        <taxon>Eukaryota</taxon>
        <taxon>Viridiplantae</taxon>
        <taxon>Streptophyta</taxon>
        <taxon>Embryophyta</taxon>
        <taxon>Tracheophyta</taxon>
        <taxon>Spermatophyta</taxon>
        <taxon>Magnoliopsida</taxon>
        <taxon>eudicotyledons</taxon>
        <taxon>Gunneridae</taxon>
        <taxon>Pentapetalae</taxon>
        <taxon>rosids</taxon>
        <taxon>malvids</taxon>
        <taxon>Sapindales</taxon>
        <taxon>Sapindaceae</taxon>
        <taxon>Hippocastanoideae</taxon>
        <taxon>Acereae</taxon>
        <taxon>Dipteronia</taxon>
    </lineage>
</organism>
<dbReference type="Gene3D" id="3.60.10.10">
    <property type="entry name" value="Endonuclease/exonuclease/phosphatase"/>
    <property type="match status" value="1"/>
</dbReference>
<dbReference type="CDD" id="cd01650">
    <property type="entry name" value="RT_nLTR_like"/>
    <property type="match status" value="1"/>
</dbReference>
<dbReference type="SUPFAM" id="SSF56672">
    <property type="entry name" value="DNA/RNA polymerases"/>
    <property type="match status" value="1"/>
</dbReference>
<evidence type="ECO:0000313" key="3">
    <source>
        <dbReference type="Proteomes" id="UP001281410"/>
    </source>
</evidence>
<dbReference type="PANTHER" id="PTHR33116">
    <property type="entry name" value="REVERSE TRANSCRIPTASE ZINC-BINDING DOMAIN-CONTAINING PROTEIN-RELATED-RELATED"/>
    <property type="match status" value="1"/>
</dbReference>
<reference evidence="2" key="1">
    <citation type="journal article" date="2023" name="Plant J.">
        <title>Genome sequences and population genomics provide insights into the demographic history, inbreeding, and mutation load of two 'living fossil' tree species of Dipteronia.</title>
        <authorList>
            <person name="Feng Y."/>
            <person name="Comes H.P."/>
            <person name="Chen J."/>
            <person name="Zhu S."/>
            <person name="Lu R."/>
            <person name="Zhang X."/>
            <person name="Li P."/>
            <person name="Qiu J."/>
            <person name="Olsen K.M."/>
            <person name="Qiu Y."/>
        </authorList>
    </citation>
    <scope>NUCLEOTIDE SEQUENCE</scope>
    <source>
        <strain evidence="2">NBL</strain>
    </source>
</reference>
<dbReference type="InterPro" id="IPR000477">
    <property type="entry name" value="RT_dom"/>
</dbReference>
<accession>A0AAE0DW40</accession>
<keyword evidence="3" id="KW-1185">Reference proteome</keyword>
<dbReference type="Proteomes" id="UP001281410">
    <property type="component" value="Unassembled WGS sequence"/>
</dbReference>
<evidence type="ECO:0000313" key="2">
    <source>
        <dbReference type="EMBL" id="KAK3192976.1"/>
    </source>
</evidence>
<sequence length="850" mass="95053">MSPCSSIYREYHHRVKRQEFERGRSRIRQEYIPKHKSRDVPTSRVFETIKSGVDTIVTKPDEAATSPPNKIALDPAASSSSLRPIIPTGQREALKIAAYLDDSTDHLHTEKVDIVIMTDPVIAHLDPLIDPPMVESPGWKKVTAKKGKKNKTQVTSVVSPKTMAAKNKLIHTWLSFIGTVEDATIVLSHSQHVTVSANFYGIVHRISFIYASVNYITRRSLWSSLMDIAGSDVTWLVLGDFNSVLGAHKTTGVFHTRIGRGRPGMVLSRLDRAVCFHSFLAAWSHIACVTLPRSHSDHHPLLISCYTSVSSNPRPFRFQGMWVSHPSSLNLVRSVWSSSIAGSGSGIVVQKLKLLKKALKRWNWEVFGDIALNVSNANEKVMLIQGRIGSEGFSDDLFRLKTSALTYLDSILKQQEIFLKEKSRVRWLAEGDRNSKFFHSLLKRRGGNKALSSIQIGENISCDPNKISEHVSSFYQHLFLDPGIDNLDFSLIREHVPSLVTVDDNASILRVPSFDEVRSTVFAMDPLSAPGLDGFSVITKIIADRLAEICSHIISPNQFCFIRGRHIKDCIAGASECFNVLNNGSHGGHLALKIDIRKAFDSISWPFLFEVLWCFGFFESFIGWVAAIFDSATILVIINSSRHGYFPCSPGVRQGDPLSPLILCLAEDFLNRYLTHLVDSGSLTSISSSIGMRAPSHFFYADDVILFCRASPQNLQVILDAFALYGSLSGQRVNWEKSSIFFGKGISGSRITNFLPMSRMCKGGVSMTYLGVPIFIGAPKRRWLIPWADKIKSKLESWKGFSLSMASRLCLIDSVVMGSFLHSFQVYRWPSSLLKDLNTVIRNFFLDWFD</sequence>
<comment type="caution">
    <text evidence="2">The sequence shown here is derived from an EMBL/GenBank/DDBJ whole genome shotgun (WGS) entry which is preliminary data.</text>
</comment>
<dbReference type="Pfam" id="PF00078">
    <property type="entry name" value="RVT_1"/>
    <property type="match status" value="1"/>
</dbReference>
<feature type="domain" description="Reverse transcriptase" evidence="1">
    <location>
        <begin position="537"/>
        <end position="774"/>
    </location>
</feature>
<gene>
    <name evidence="2" type="ORF">Dsin_024286</name>
</gene>
<dbReference type="SUPFAM" id="SSF56219">
    <property type="entry name" value="DNase I-like"/>
    <property type="match status" value="1"/>
</dbReference>
<dbReference type="AlphaFoldDB" id="A0AAE0DW40"/>
<protein>
    <recommendedName>
        <fullName evidence="1">Reverse transcriptase domain-containing protein</fullName>
    </recommendedName>
</protein>
<evidence type="ECO:0000259" key="1">
    <source>
        <dbReference type="Pfam" id="PF00078"/>
    </source>
</evidence>
<dbReference type="InterPro" id="IPR043502">
    <property type="entry name" value="DNA/RNA_pol_sf"/>
</dbReference>
<proteinExistence type="predicted"/>
<dbReference type="EMBL" id="JANJYJ010000008">
    <property type="protein sequence ID" value="KAK3192976.1"/>
    <property type="molecule type" value="Genomic_DNA"/>
</dbReference>
<dbReference type="PANTHER" id="PTHR33116:SF78">
    <property type="entry name" value="OS12G0587133 PROTEIN"/>
    <property type="match status" value="1"/>
</dbReference>
<dbReference type="InterPro" id="IPR036691">
    <property type="entry name" value="Endo/exonu/phosph_ase_sf"/>
</dbReference>